<dbReference type="InterPro" id="IPR016161">
    <property type="entry name" value="Ald_DH/histidinol_DH"/>
</dbReference>
<dbReference type="Proteomes" id="UP000754750">
    <property type="component" value="Unassembled WGS sequence"/>
</dbReference>
<dbReference type="InterPro" id="IPR029510">
    <property type="entry name" value="Ald_DH_CS_GLU"/>
</dbReference>
<dbReference type="EMBL" id="SVNY01000003">
    <property type="protein sequence ID" value="MBE6833392.1"/>
    <property type="molecule type" value="Genomic_DNA"/>
</dbReference>
<evidence type="ECO:0000256" key="6">
    <source>
        <dbReference type="ARBA" id="ARBA00067277"/>
    </source>
</evidence>
<proteinExistence type="inferred from homology"/>
<evidence type="ECO:0000256" key="3">
    <source>
        <dbReference type="ARBA" id="ARBA00050326"/>
    </source>
</evidence>
<evidence type="ECO:0000256" key="4">
    <source>
        <dbReference type="ARBA" id="ARBA00054572"/>
    </source>
</evidence>
<accession>A0A928KRH6</accession>
<dbReference type="AlphaFoldDB" id="A0A928KRH6"/>
<comment type="function">
    <text evidence="4">Part of the sulfo-TAL (or sulfo-SFT) pathway, a D-sulfoquinovose degradation pathway that produces sulfolactate (SL). Catalyzes the oxidation of 3-sulfolactaldehyde (SLA) to sulfolactate (SL).</text>
</comment>
<dbReference type="PANTHER" id="PTHR11699">
    <property type="entry name" value="ALDEHYDE DEHYDROGENASE-RELATED"/>
    <property type="match status" value="1"/>
</dbReference>
<feature type="active site" evidence="7">
    <location>
        <position position="248"/>
    </location>
</feature>
<dbReference type="InterPro" id="IPR016160">
    <property type="entry name" value="Ald_DH_CS_CYS"/>
</dbReference>
<dbReference type="InterPro" id="IPR015590">
    <property type="entry name" value="Aldehyde_DH_dom"/>
</dbReference>
<evidence type="ECO:0000256" key="2">
    <source>
        <dbReference type="ARBA" id="ARBA00023002"/>
    </source>
</evidence>
<feature type="domain" description="Aldehyde dehydrogenase" evidence="9">
    <location>
        <begin position="16"/>
        <end position="470"/>
    </location>
</feature>
<dbReference type="EC" id="1.2.1.97" evidence="5"/>
<evidence type="ECO:0000256" key="5">
    <source>
        <dbReference type="ARBA" id="ARBA00066984"/>
    </source>
</evidence>
<dbReference type="PROSITE" id="PS00687">
    <property type="entry name" value="ALDEHYDE_DEHYDR_GLU"/>
    <property type="match status" value="1"/>
</dbReference>
<gene>
    <name evidence="10" type="ORF">E7512_07415</name>
</gene>
<evidence type="ECO:0000313" key="11">
    <source>
        <dbReference type="Proteomes" id="UP000754750"/>
    </source>
</evidence>
<dbReference type="InterPro" id="IPR016162">
    <property type="entry name" value="Ald_DH_N"/>
</dbReference>
<dbReference type="Gene3D" id="3.40.605.10">
    <property type="entry name" value="Aldehyde Dehydrogenase, Chain A, domain 1"/>
    <property type="match status" value="1"/>
</dbReference>
<sequence length="479" mass="51726">MKMFINGERVDAGDAATADVLNSATQEFLDTIPVATAQDVQRAVDAAQIGKRVWAATPVHERSRILTKCADAIDARREELAVSLSTEMGKIIREARGEIRVCAQIFRGFAEAANHHYGKTMTEYQIGTENDIIFTRREPLGVVACISPFNYPVELCSQKAAAALAAGNAVIIKPATDNPLTIMKIVELCLACGVPGNVLQLVTGGGAVVGDLLVNSGGINAVSLTGSTAVGRGIAKAGAETLKRVFLELGGNDPFLVFEDADMELAVADAVQGRVQNAGQTCCAPKRFLVQNSVKEEFIRRVIERLENLKLGSPLDEATELGSLISPRAAQEVKRQVEYTVEQGASLLHGGRLYEESYFEPTVLDHVTPEMEVARDMEIFGPVLPIIGFDTEEEAIRIANQTSFGLQAGVMSRDMRRVMRVASQLECGGVVINGSGNYRHTDQPFGGWKMSGIGREGISVTLEEMTQEKSYILKNILLA</sequence>
<dbReference type="Gene3D" id="3.40.309.10">
    <property type="entry name" value="Aldehyde Dehydrogenase, Chain A, domain 2"/>
    <property type="match status" value="1"/>
</dbReference>
<dbReference type="PROSITE" id="PS00070">
    <property type="entry name" value="ALDEHYDE_DEHYDR_CYS"/>
    <property type="match status" value="1"/>
</dbReference>
<name>A0A928KRH6_9FIRM</name>
<comment type="caution">
    <text evidence="10">The sequence shown here is derived from an EMBL/GenBank/DDBJ whole genome shotgun (WGS) entry which is preliminary data.</text>
</comment>
<evidence type="ECO:0000256" key="1">
    <source>
        <dbReference type="ARBA" id="ARBA00009986"/>
    </source>
</evidence>
<dbReference type="FunFam" id="3.40.605.10:FF:000007">
    <property type="entry name" value="NAD/NADP-dependent betaine aldehyde dehydrogenase"/>
    <property type="match status" value="1"/>
</dbReference>
<evidence type="ECO:0000259" key="9">
    <source>
        <dbReference type="Pfam" id="PF00171"/>
    </source>
</evidence>
<comment type="catalytic activity">
    <reaction evidence="3">
        <text>(2S)-3-sulfolactaldehyde + NAD(+) + H2O = (2S)-3-sulfolactate + NADH + 2 H(+)</text>
        <dbReference type="Rhea" id="RHEA:47932"/>
        <dbReference type="ChEBI" id="CHEBI:15377"/>
        <dbReference type="ChEBI" id="CHEBI:15378"/>
        <dbReference type="ChEBI" id="CHEBI:57540"/>
        <dbReference type="ChEBI" id="CHEBI:57945"/>
        <dbReference type="ChEBI" id="CHEBI:61289"/>
        <dbReference type="ChEBI" id="CHEBI:90109"/>
        <dbReference type="EC" id="1.2.1.97"/>
    </reaction>
    <physiologicalReaction direction="left-to-right" evidence="3">
        <dbReference type="Rhea" id="RHEA:47933"/>
    </physiologicalReaction>
</comment>
<comment type="similarity">
    <text evidence="1 8">Belongs to the aldehyde dehydrogenase family.</text>
</comment>
<dbReference type="FunFam" id="3.40.309.10:FF:000009">
    <property type="entry name" value="Aldehyde dehydrogenase A"/>
    <property type="match status" value="1"/>
</dbReference>
<dbReference type="InterPro" id="IPR016163">
    <property type="entry name" value="Ald_DH_C"/>
</dbReference>
<dbReference type="GO" id="GO:0016620">
    <property type="term" value="F:oxidoreductase activity, acting on the aldehyde or oxo group of donors, NAD or NADP as acceptor"/>
    <property type="evidence" value="ECO:0007669"/>
    <property type="project" value="InterPro"/>
</dbReference>
<evidence type="ECO:0000256" key="8">
    <source>
        <dbReference type="RuleBase" id="RU003345"/>
    </source>
</evidence>
<dbReference type="SUPFAM" id="SSF53720">
    <property type="entry name" value="ALDH-like"/>
    <property type="match status" value="1"/>
</dbReference>
<reference evidence="10" key="1">
    <citation type="submission" date="2019-04" db="EMBL/GenBank/DDBJ databases">
        <title>Evolution of Biomass-Degrading Anaerobic Consortia Revealed by Metagenomics.</title>
        <authorList>
            <person name="Peng X."/>
        </authorList>
    </citation>
    <scope>NUCLEOTIDE SEQUENCE</scope>
    <source>
        <strain evidence="10">SIG551</strain>
    </source>
</reference>
<evidence type="ECO:0000256" key="7">
    <source>
        <dbReference type="PROSITE-ProRule" id="PRU10007"/>
    </source>
</evidence>
<organism evidence="10 11">
    <name type="scientific">Faecalispora sporosphaeroides</name>
    <dbReference type="NCBI Taxonomy" id="1549"/>
    <lineage>
        <taxon>Bacteria</taxon>
        <taxon>Bacillati</taxon>
        <taxon>Bacillota</taxon>
        <taxon>Clostridia</taxon>
        <taxon>Eubacteriales</taxon>
        <taxon>Oscillospiraceae</taxon>
        <taxon>Faecalispora</taxon>
    </lineage>
</organism>
<dbReference type="Pfam" id="PF00171">
    <property type="entry name" value="Aldedh"/>
    <property type="match status" value="1"/>
</dbReference>
<protein>
    <recommendedName>
        <fullName evidence="6">3-sulfolactaldehyde dehydrogenase</fullName>
        <ecNumber evidence="5">1.2.1.97</ecNumber>
    </recommendedName>
</protein>
<keyword evidence="2 8" id="KW-0560">Oxidoreductase</keyword>
<evidence type="ECO:0000313" key="10">
    <source>
        <dbReference type="EMBL" id="MBE6833392.1"/>
    </source>
</evidence>